<gene>
    <name evidence="6" type="primary">mvhD_5</name>
    <name evidence="6" type="ORF">DSAG12_03722</name>
</gene>
<proteinExistence type="predicted"/>
<sequence length="268" mass="30728">MNELITESKSESKTVFEPKILGFLCNWCSYAGADLAGVSRNQYPPNVRVIRVMCSGRIDPDFVMDALSKGVDGVLILGCHLGDCHYGEGNYEAQANYRMIDKLLKFIKMDDRVTLDWVSAAEGTYFAKIVSDFTERIRSLGPSPLSNKSNPSKELQLKMKAVKQVVYEPRIRKLVGRERSITLHENVYKETIDESEFDLLLNETLEAEYIRNQIYFHLEESPKSVKEISKKMLIDNKIIFEQLLVLRQRSLIDLSEIKGYSPVYKVKK</sequence>
<evidence type="ECO:0000256" key="4">
    <source>
        <dbReference type="ARBA" id="ARBA00023014"/>
    </source>
</evidence>
<evidence type="ECO:0000259" key="5">
    <source>
        <dbReference type="Pfam" id="PF02662"/>
    </source>
</evidence>
<dbReference type="InterPro" id="IPR003813">
    <property type="entry name" value="MvhD/FlpD"/>
</dbReference>
<dbReference type="GO" id="GO:0051536">
    <property type="term" value="F:iron-sulfur cluster binding"/>
    <property type="evidence" value="ECO:0007669"/>
    <property type="project" value="UniProtKB-KW"/>
</dbReference>
<feature type="domain" description="F420-non-reducing hydrogenase iron-sulfur subunit D" evidence="5">
    <location>
        <begin position="20"/>
        <end position="141"/>
    </location>
</feature>
<dbReference type="EMBL" id="CP042905">
    <property type="protein sequence ID" value="QEE17884.1"/>
    <property type="molecule type" value="Genomic_DNA"/>
</dbReference>
<keyword evidence="2 6" id="KW-0560">Oxidoreductase</keyword>
<keyword evidence="4" id="KW-0411">Iron-sulfur</keyword>
<evidence type="ECO:0000313" key="6">
    <source>
        <dbReference type="EMBL" id="QEE17884.1"/>
    </source>
</evidence>
<accession>A0A5B9DFI1</accession>
<dbReference type="GO" id="GO:0046872">
    <property type="term" value="F:metal ion binding"/>
    <property type="evidence" value="ECO:0007669"/>
    <property type="project" value="UniProtKB-KW"/>
</dbReference>
<evidence type="ECO:0000256" key="3">
    <source>
        <dbReference type="ARBA" id="ARBA00023004"/>
    </source>
</evidence>
<protein>
    <submittedName>
        <fullName evidence="6">F420-non-reducing hydrogenase iron-sulfur subunit D</fullName>
        <ecNumber evidence="6">1.12.99.-</ecNumber>
    </submittedName>
</protein>
<dbReference type="GO" id="GO:0016491">
    <property type="term" value="F:oxidoreductase activity"/>
    <property type="evidence" value="ECO:0007669"/>
    <property type="project" value="UniProtKB-KW"/>
</dbReference>
<dbReference type="EC" id="1.12.99.-" evidence="6"/>
<name>A0A5B9DFI1_9ARCH</name>
<evidence type="ECO:0000256" key="2">
    <source>
        <dbReference type="ARBA" id="ARBA00023002"/>
    </source>
</evidence>
<organism evidence="6">
    <name type="scientific">Promethearchaeum syntrophicum</name>
    <dbReference type="NCBI Taxonomy" id="2594042"/>
    <lineage>
        <taxon>Archaea</taxon>
        <taxon>Promethearchaeati</taxon>
        <taxon>Promethearchaeota</taxon>
        <taxon>Promethearchaeia</taxon>
        <taxon>Promethearchaeales</taxon>
        <taxon>Promethearchaeaceae</taxon>
        <taxon>Promethearchaeum</taxon>
    </lineage>
</organism>
<keyword evidence="3" id="KW-0408">Iron</keyword>
<evidence type="ECO:0000256" key="1">
    <source>
        <dbReference type="ARBA" id="ARBA00022723"/>
    </source>
</evidence>
<keyword evidence="1" id="KW-0479">Metal-binding</keyword>
<dbReference type="AlphaFoldDB" id="A0A5B9DFI1"/>
<dbReference type="Pfam" id="PF02662">
    <property type="entry name" value="FlpD"/>
    <property type="match status" value="1"/>
</dbReference>
<reference evidence="6" key="1">
    <citation type="journal article" date="2020" name="Nature">
        <title>Isolation of an archaeon at the prokaryote-eukaryote interface.</title>
        <authorList>
            <person name="Imachi H."/>
            <person name="Nobu M.K."/>
            <person name="Nakahara N."/>
            <person name="Morono Y."/>
            <person name="Ogawara M."/>
            <person name="Takaki Y."/>
            <person name="Takano Y."/>
            <person name="Uematsu K."/>
            <person name="Ikuta T."/>
            <person name="Ito M."/>
            <person name="Matsui Y."/>
            <person name="Miyazaki M."/>
            <person name="Murata K."/>
            <person name="Saito Y."/>
            <person name="Sakai S."/>
            <person name="Song C."/>
            <person name="Tasumi E."/>
            <person name="Yamanaka Y."/>
            <person name="Yamaguchi T."/>
            <person name="Kamagata Y."/>
            <person name="Tamaki H."/>
            <person name="Takai K."/>
        </authorList>
    </citation>
    <scope>NUCLEOTIDE SEQUENCE [LARGE SCALE GENOMIC DNA]</scope>
    <source>
        <strain evidence="6">MK-D1</strain>
    </source>
</reference>